<dbReference type="Pfam" id="PF06203">
    <property type="entry name" value="CCT"/>
    <property type="match status" value="2"/>
</dbReference>
<dbReference type="PANTHER" id="PTHR31319:SF77">
    <property type="entry name" value="ZINC FINGER PROTEIN CONSTANS-LIKE 4"/>
    <property type="match status" value="1"/>
</dbReference>
<dbReference type="AlphaFoldDB" id="A0A8X8YUM9"/>
<accession>A0A8X8YUM9</accession>
<comment type="subcellular location">
    <subcellularLocation>
        <location evidence="1 3">Nucleus</location>
    </subcellularLocation>
</comment>
<dbReference type="GO" id="GO:0009909">
    <property type="term" value="P:regulation of flower development"/>
    <property type="evidence" value="ECO:0007669"/>
    <property type="project" value="InterPro"/>
</dbReference>
<proteinExistence type="predicted"/>
<feature type="domain" description="CCT" evidence="5">
    <location>
        <begin position="254"/>
        <end position="296"/>
    </location>
</feature>
<evidence type="ECO:0000313" key="6">
    <source>
        <dbReference type="EMBL" id="KAG6436591.1"/>
    </source>
</evidence>
<reference evidence="6" key="2">
    <citation type="submission" date="2020-08" db="EMBL/GenBank/DDBJ databases">
        <title>Plant Genome Project.</title>
        <authorList>
            <person name="Zhang R.-G."/>
        </authorList>
    </citation>
    <scope>NUCLEOTIDE SEQUENCE</scope>
    <source>
        <strain evidence="6">Huo1</strain>
        <tissue evidence="6">Leaf</tissue>
    </source>
</reference>
<evidence type="ECO:0000256" key="4">
    <source>
        <dbReference type="SAM" id="MobiDB-lite"/>
    </source>
</evidence>
<dbReference type="InterPro" id="IPR045281">
    <property type="entry name" value="CONSTANS-like"/>
</dbReference>
<evidence type="ECO:0000256" key="1">
    <source>
        <dbReference type="ARBA" id="ARBA00004123"/>
    </source>
</evidence>
<reference evidence="6" key="1">
    <citation type="submission" date="2018-01" db="EMBL/GenBank/DDBJ databases">
        <authorList>
            <person name="Mao J.F."/>
        </authorList>
    </citation>
    <scope>NUCLEOTIDE SEQUENCE</scope>
    <source>
        <strain evidence="6">Huo1</strain>
        <tissue evidence="6">Leaf</tissue>
    </source>
</reference>
<keyword evidence="7" id="KW-1185">Reference proteome</keyword>
<evidence type="ECO:0000313" key="7">
    <source>
        <dbReference type="Proteomes" id="UP000298416"/>
    </source>
</evidence>
<evidence type="ECO:0000256" key="3">
    <source>
        <dbReference type="PROSITE-ProRule" id="PRU00357"/>
    </source>
</evidence>
<sequence length="327" mass="36511">MDREARVLQYKEKKKNRKFEKTIRYTSRKAYAETRPRVKGKFAKRTDSEAEIDGIISFVSDNLIVGAETATRIDEASTTEKVITDFGTAMVGNTLGADDEGVGPRKQSPRRNDQELPGEMPALMKEPVGETSRSETLRTPRRLRRLEKSLPRTVVHKSSDRLLRSRAVVKTQRSEDDNRPPPNGGNPTAATELSERDKGDGANYSALGNKKAWSSSIEVGFVPDGNAETSYPFTLSSISDPITNHVTPAAGMDREARVLQYKEKKKNRKFEKMIRYTSRKAYAETRPRVKGRFAKRTDSEAEIDGIISFVSDNLIAGAGYGIVPMSF</sequence>
<dbReference type="InterPro" id="IPR010402">
    <property type="entry name" value="CCT_domain"/>
</dbReference>
<gene>
    <name evidence="6" type="ORF">SASPL_101492</name>
</gene>
<protein>
    <recommendedName>
        <fullName evidence="5">CCT domain-containing protein</fullName>
    </recommendedName>
</protein>
<dbReference type="PANTHER" id="PTHR31319">
    <property type="entry name" value="ZINC FINGER PROTEIN CONSTANS-LIKE 4"/>
    <property type="match status" value="1"/>
</dbReference>
<comment type="caution">
    <text evidence="6">The sequence shown here is derived from an EMBL/GenBank/DDBJ whole genome shotgun (WGS) entry which is preliminary data.</text>
</comment>
<dbReference type="GO" id="GO:0005634">
    <property type="term" value="C:nucleus"/>
    <property type="evidence" value="ECO:0007669"/>
    <property type="project" value="UniProtKB-SubCell"/>
</dbReference>
<evidence type="ECO:0000259" key="5">
    <source>
        <dbReference type="PROSITE" id="PS51017"/>
    </source>
</evidence>
<evidence type="ECO:0000256" key="2">
    <source>
        <dbReference type="ARBA" id="ARBA00023242"/>
    </source>
</evidence>
<dbReference type="Proteomes" id="UP000298416">
    <property type="component" value="Unassembled WGS sequence"/>
</dbReference>
<feature type="domain" description="CCT" evidence="5">
    <location>
        <begin position="3"/>
        <end position="45"/>
    </location>
</feature>
<feature type="region of interest" description="Disordered" evidence="4">
    <location>
        <begin position="94"/>
        <end position="203"/>
    </location>
</feature>
<name>A0A8X8YUM9_SALSN</name>
<dbReference type="PROSITE" id="PS51017">
    <property type="entry name" value="CCT"/>
    <property type="match status" value="2"/>
</dbReference>
<dbReference type="GO" id="GO:0003700">
    <property type="term" value="F:DNA-binding transcription factor activity"/>
    <property type="evidence" value="ECO:0007669"/>
    <property type="project" value="TreeGrafter"/>
</dbReference>
<keyword evidence="2 3" id="KW-0539">Nucleus</keyword>
<organism evidence="6">
    <name type="scientific">Salvia splendens</name>
    <name type="common">Scarlet sage</name>
    <dbReference type="NCBI Taxonomy" id="180675"/>
    <lineage>
        <taxon>Eukaryota</taxon>
        <taxon>Viridiplantae</taxon>
        <taxon>Streptophyta</taxon>
        <taxon>Embryophyta</taxon>
        <taxon>Tracheophyta</taxon>
        <taxon>Spermatophyta</taxon>
        <taxon>Magnoliopsida</taxon>
        <taxon>eudicotyledons</taxon>
        <taxon>Gunneridae</taxon>
        <taxon>Pentapetalae</taxon>
        <taxon>asterids</taxon>
        <taxon>lamiids</taxon>
        <taxon>Lamiales</taxon>
        <taxon>Lamiaceae</taxon>
        <taxon>Nepetoideae</taxon>
        <taxon>Mentheae</taxon>
        <taxon>Salviinae</taxon>
        <taxon>Salvia</taxon>
        <taxon>Salvia subgen. Calosphace</taxon>
        <taxon>core Calosphace</taxon>
    </lineage>
</organism>
<dbReference type="EMBL" id="PNBA02000001">
    <property type="protein sequence ID" value="KAG6436591.1"/>
    <property type="molecule type" value="Genomic_DNA"/>
</dbReference>